<dbReference type="AlphaFoldDB" id="A0A0S2FGC9"/>
<feature type="transmembrane region" description="Helical" evidence="2">
    <location>
        <begin position="111"/>
        <end position="135"/>
    </location>
</feature>
<evidence type="ECO:0000313" key="3">
    <source>
        <dbReference type="EMBL" id="ALN82590.1"/>
    </source>
</evidence>
<dbReference type="STRING" id="84531.LA76x_4482"/>
<keyword evidence="2" id="KW-1133">Transmembrane helix</keyword>
<gene>
    <name evidence="3" type="ORF">LA76x_4482</name>
</gene>
<keyword evidence="2" id="KW-0472">Membrane</keyword>
<dbReference type="RefSeq" id="WP_057919271.1">
    <property type="nucleotide sequence ID" value="NZ_CP011129.1"/>
</dbReference>
<dbReference type="KEGG" id="lab:LA76x_4482"/>
<keyword evidence="1" id="KW-0175">Coiled coil</keyword>
<keyword evidence="4" id="KW-1185">Reference proteome</keyword>
<evidence type="ECO:0000256" key="1">
    <source>
        <dbReference type="SAM" id="Coils"/>
    </source>
</evidence>
<proteinExistence type="predicted"/>
<keyword evidence="2" id="KW-0812">Transmembrane</keyword>
<reference evidence="3 4" key="1">
    <citation type="journal article" date="2015" name="BMC Genomics">
        <title>Comparative genomics and metabolic profiling of the genus Lysobacter.</title>
        <authorList>
            <person name="de Bruijn I."/>
            <person name="Cheng X."/>
            <person name="de Jager V."/>
            <person name="Exposito R.G."/>
            <person name="Watrous J."/>
            <person name="Patel N."/>
            <person name="Postma J."/>
            <person name="Dorrestein P.C."/>
            <person name="Kobayashi D."/>
            <person name="Raaijmakers J.M."/>
        </authorList>
    </citation>
    <scope>NUCLEOTIDE SEQUENCE [LARGE SCALE GENOMIC DNA]</scope>
    <source>
        <strain evidence="3 4">76</strain>
    </source>
</reference>
<evidence type="ECO:0000256" key="2">
    <source>
        <dbReference type="SAM" id="Phobius"/>
    </source>
</evidence>
<dbReference type="eggNOG" id="ENOG5033XII">
    <property type="taxonomic scope" value="Bacteria"/>
</dbReference>
<protein>
    <submittedName>
        <fullName evidence="3">Putative relaxation protein</fullName>
    </submittedName>
</protein>
<dbReference type="Proteomes" id="UP000060787">
    <property type="component" value="Chromosome"/>
</dbReference>
<sequence length="190" mass="21261">MQQDELMGLVSKTAALMEQFERRCEEIEQHQRAVYQQLQQLAQQVPGVVRQSADESLRNLPGAVMGKLESGLSQPVGAYERRLQDAGGLLQEGSQSLAAQLKRMEWLHKQLIWKVVGAALGSVLLLLAGGGWLLWQYRNDINENRVTADLLRAYNQADVTLCDGRLCANVDTKGKTFGDKKQYRPVQARP</sequence>
<dbReference type="PATRIC" id="fig|84531.8.peg.4478"/>
<dbReference type="EMBL" id="CP011129">
    <property type="protein sequence ID" value="ALN82590.1"/>
    <property type="molecule type" value="Genomic_DNA"/>
</dbReference>
<evidence type="ECO:0000313" key="4">
    <source>
        <dbReference type="Proteomes" id="UP000060787"/>
    </source>
</evidence>
<accession>A0A0S2FGC9</accession>
<feature type="coiled-coil region" evidence="1">
    <location>
        <begin position="10"/>
        <end position="44"/>
    </location>
</feature>
<organism evidence="3 4">
    <name type="scientific">Lysobacter antibioticus</name>
    <dbReference type="NCBI Taxonomy" id="84531"/>
    <lineage>
        <taxon>Bacteria</taxon>
        <taxon>Pseudomonadati</taxon>
        <taxon>Pseudomonadota</taxon>
        <taxon>Gammaproteobacteria</taxon>
        <taxon>Lysobacterales</taxon>
        <taxon>Lysobacteraceae</taxon>
        <taxon>Lysobacter</taxon>
    </lineage>
</organism>
<name>A0A0S2FGC9_LYSAN</name>